<feature type="transmembrane region" description="Helical" evidence="1">
    <location>
        <begin position="218"/>
        <end position="235"/>
    </location>
</feature>
<comment type="caution">
    <text evidence="2">The sequence shown here is derived from an EMBL/GenBank/DDBJ whole genome shotgun (WGS) entry which is preliminary data.</text>
</comment>
<protein>
    <submittedName>
        <fullName evidence="2">Uncharacterized protein</fullName>
    </submittedName>
</protein>
<dbReference type="EMBL" id="JACHMG010000001">
    <property type="protein sequence ID" value="MBB4689304.1"/>
    <property type="molecule type" value="Genomic_DNA"/>
</dbReference>
<name>A0A840J798_9PSEU</name>
<sequence>MNDYLSLLPSTLQWVSAQLGSVSSIPWPLWIGGLFPVYLAVVSGVLWLLRGRFWLLSCAYPRTSKGRPCRIVVAGEWARCRHHNRPRRYAYGHQVQKLYRWQTFARGGEIVDSPDRGVGMFRLRPGGSTLLYVRGYARPPMAVLRLLPDKVKDGIGRLRKARLTAPAAPEYSGTGRAADLADGLGGVVAATRFATAAFCVAIVLTVVAIPLSGLAQTILQYLATLGFVLAWAATYSGLYTRSATWLRGACVKAAKWWALTFVPVGLANLGFTVLNTSPS</sequence>
<organism evidence="2 3">
    <name type="scientific">Amycolatopsis jiangsuensis</name>
    <dbReference type="NCBI Taxonomy" id="1181879"/>
    <lineage>
        <taxon>Bacteria</taxon>
        <taxon>Bacillati</taxon>
        <taxon>Actinomycetota</taxon>
        <taxon>Actinomycetes</taxon>
        <taxon>Pseudonocardiales</taxon>
        <taxon>Pseudonocardiaceae</taxon>
        <taxon>Amycolatopsis</taxon>
    </lineage>
</organism>
<dbReference type="Proteomes" id="UP000581769">
    <property type="component" value="Unassembled WGS sequence"/>
</dbReference>
<evidence type="ECO:0000313" key="2">
    <source>
        <dbReference type="EMBL" id="MBB4689304.1"/>
    </source>
</evidence>
<gene>
    <name evidence="2" type="ORF">BJY18_006789</name>
</gene>
<evidence type="ECO:0000313" key="3">
    <source>
        <dbReference type="Proteomes" id="UP000581769"/>
    </source>
</evidence>
<keyword evidence="1" id="KW-0472">Membrane</keyword>
<accession>A0A840J798</accession>
<proteinExistence type="predicted"/>
<feature type="transmembrane region" description="Helical" evidence="1">
    <location>
        <begin position="27"/>
        <end position="49"/>
    </location>
</feature>
<keyword evidence="1" id="KW-0812">Transmembrane</keyword>
<feature type="transmembrane region" description="Helical" evidence="1">
    <location>
        <begin position="193"/>
        <end position="212"/>
    </location>
</feature>
<keyword evidence="3" id="KW-1185">Reference proteome</keyword>
<feature type="transmembrane region" description="Helical" evidence="1">
    <location>
        <begin position="256"/>
        <end position="274"/>
    </location>
</feature>
<dbReference type="RefSeq" id="WP_184783864.1">
    <property type="nucleotide sequence ID" value="NZ_JACHMG010000001.1"/>
</dbReference>
<evidence type="ECO:0000256" key="1">
    <source>
        <dbReference type="SAM" id="Phobius"/>
    </source>
</evidence>
<keyword evidence="1" id="KW-1133">Transmembrane helix</keyword>
<dbReference type="AlphaFoldDB" id="A0A840J798"/>
<reference evidence="2 3" key="1">
    <citation type="submission" date="2020-08" db="EMBL/GenBank/DDBJ databases">
        <title>Sequencing the genomes of 1000 actinobacteria strains.</title>
        <authorList>
            <person name="Klenk H.-P."/>
        </authorList>
    </citation>
    <scope>NUCLEOTIDE SEQUENCE [LARGE SCALE GENOMIC DNA]</scope>
    <source>
        <strain evidence="2 3">DSM 45859</strain>
    </source>
</reference>